<keyword evidence="12" id="KW-1185">Reference proteome</keyword>
<dbReference type="InterPro" id="IPR001611">
    <property type="entry name" value="Leu-rich_rpt"/>
</dbReference>
<keyword evidence="6" id="KW-0677">Repeat</keyword>
<evidence type="ECO:0000256" key="6">
    <source>
        <dbReference type="ARBA" id="ARBA00022737"/>
    </source>
</evidence>
<evidence type="ECO:0000256" key="4">
    <source>
        <dbReference type="ARBA" id="ARBA00022614"/>
    </source>
</evidence>
<evidence type="ECO:0000256" key="7">
    <source>
        <dbReference type="ARBA" id="ARBA00022989"/>
    </source>
</evidence>
<evidence type="ECO:0000256" key="9">
    <source>
        <dbReference type="ARBA" id="ARBA00023170"/>
    </source>
</evidence>
<sequence length="240" mass="27075">MLEVLDVAENNIEDVFPNWLETLPALQVLSLRANKFHGTITTSVNAKHPFQKLRIFDVSNNKYSGPLPTSLFVNFQGMKDLSDSTHHPPALSYMSSSKSMLAYNDSVVVTLKGESIELVRILTTFTTIDLSNNMFEGEIPQVIGELSSLIGLNLSHNKISGIIPQTLGNLSSLEWLYISWNQLEGKIPVSLTNLNFLSMLNLSQNHLEGMIPTGKQFNTFDVRYQNNWSRIMQLKFRVEK</sequence>
<dbReference type="PANTHER" id="PTHR27004">
    <property type="entry name" value="RECEPTOR-LIKE PROTEIN 12 ISOFORM X1"/>
    <property type="match status" value="1"/>
</dbReference>
<gene>
    <name evidence="11" type="ORF">PIB30_078285</name>
</gene>
<comment type="caution">
    <text evidence="11">The sequence shown here is derived from an EMBL/GenBank/DDBJ whole genome shotgun (WGS) entry which is preliminary data.</text>
</comment>
<keyword evidence="9" id="KW-0675">Receptor</keyword>
<evidence type="ECO:0000256" key="2">
    <source>
        <dbReference type="ARBA" id="ARBA00009592"/>
    </source>
</evidence>
<evidence type="ECO:0000313" key="12">
    <source>
        <dbReference type="Proteomes" id="UP001341840"/>
    </source>
</evidence>
<proteinExistence type="inferred from homology"/>
<organism evidence="11 12">
    <name type="scientific">Stylosanthes scabra</name>
    <dbReference type="NCBI Taxonomy" id="79078"/>
    <lineage>
        <taxon>Eukaryota</taxon>
        <taxon>Viridiplantae</taxon>
        <taxon>Streptophyta</taxon>
        <taxon>Embryophyta</taxon>
        <taxon>Tracheophyta</taxon>
        <taxon>Spermatophyta</taxon>
        <taxon>Magnoliopsida</taxon>
        <taxon>eudicotyledons</taxon>
        <taxon>Gunneridae</taxon>
        <taxon>Pentapetalae</taxon>
        <taxon>rosids</taxon>
        <taxon>fabids</taxon>
        <taxon>Fabales</taxon>
        <taxon>Fabaceae</taxon>
        <taxon>Papilionoideae</taxon>
        <taxon>50 kb inversion clade</taxon>
        <taxon>dalbergioids sensu lato</taxon>
        <taxon>Dalbergieae</taxon>
        <taxon>Pterocarpus clade</taxon>
        <taxon>Stylosanthes</taxon>
    </lineage>
</organism>
<dbReference type="EMBL" id="JASCZI010001077">
    <property type="protein sequence ID" value="MED6114216.1"/>
    <property type="molecule type" value="Genomic_DNA"/>
</dbReference>
<protein>
    <submittedName>
        <fullName evidence="11">Uncharacterized protein</fullName>
    </submittedName>
</protein>
<keyword evidence="8" id="KW-0472">Membrane</keyword>
<dbReference type="InterPro" id="IPR032675">
    <property type="entry name" value="LRR_dom_sf"/>
</dbReference>
<dbReference type="Pfam" id="PF00560">
    <property type="entry name" value="LRR_1"/>
    <property type="match status" value="1"/>
</dbReference>
<keyword evidence="10" id="KW-0325">Glycoprotein</keyword>
<evidence type="ECO:0000256" key="8">
    <source>
        <dbReference type="ARBA" id="ARBA00023136"/>
    </source>
</evidence>
<evidence type="ECO:0000256" key="1">
    <source>
        <dbReference type="ARBA" id="ARBA00004251"/>
    </source>
</evidence>
<accession>A0ABU6QS08</accession>
<dbReference type="Gene3D" id="3.80.10.10">
    <property type="entry name" value="Ribonuclease Inhibitor"/>
    <property type="match status" value="1"/>
</dbReference>
<dbReference type="SUPFAM" id="SSF52047">
    <property type="entry name" value="RNI-like"/>
    <property type="match status" value="1"/>
</dbReference>
<comment type="subcellular location">
    <subcellularLocation>
        <location evidence="1">Cell membrane</location>
        <topology evidence="1">Single-pass type I membrane protein</topology>
    </subcellularLocation>
</comment>
<evidence type="ECO:0000256" key="10">
    <source>
        <dbReference type="ARBA" id="ARBA00023180"/>
    </source>
</evidence>
<comment type="similarity">
    <text evidence="2">Belongs to the RLP family.</text>
</comment>
<keyword evidence="7" id="KW-1133">Transmembrane helix</keyword>
<name>A0ABU6QS08_9FABA</name>
<keyword evidence="3" id="KW-1003">Cell membrane</keyword>
<keyword evidence="4" id="KW-0433">Leucine-rich repeat</keyword>
<keyword evidence="5" id="KW-0812">Transmembrane</keyword>
<evidence type="ECO:0000256" key="3">
    <source>
        <dbReference type="ARBA" id="ARBA00022475"/>
    </source>
</evidence>
<reference evidence="11 12" key="1">
    <citation type="journal article" date="2023" name="Plants (Basel)">
        <title>Bridging the Gap: Combining Genomics and Transcriptomics Approaches to Understand Stylosanthes scabra, an Orphan Legume from the Brazilian Caatinga.</title>
        <authorList>
            <person name="Ferreira-Neto J.R.C."/>
            <person name="da Silva M.D."/>
            <person name="Binneck E."/>
            <person name="de Melo N.F."/>
            <person name="da Silva R.H."/>
            <person name="de Melo A.L.T.M."/>
            <person name="Pandolfi V."/>
            <person name="Bustamante F.O."/>
            <person name="Brasileiro-Vidal A.C."/>
            <person name="Benko-Iseppon A.M."/>
        </authorList>
    </citation>
    <scope>NUCLEOTIDE SEQUENCE [LARGE SCALE GENOMIC DNA]</scope>
    <source>
        <tissue evidence="11">Leaves</tissue>
    </source>
</reference>
<dbReference type="Proteomes" id="UP001341840">
    <property type="component" value="Unassembled WGS sequence"/>
</dbReference>
<evidence type="ECO:0000313" key="11">
    <source>
        <dbReference type="EMBL" id="MED6114216.1"/>
    </source>
</evidence>
<dbReference type="Pfam" id="PF13855">
    <property type="entry name" value="LRR_8"/>
    <property type="match status" value="1"/>
</dbReference>
<dbReference type="PANTHER" id="PTHR27004:SF444">
    <property type="entry name" value="TM RESISTANCE PROTEIN, PUTATIVE-RELATED"/>
    <property type="match status" value="1"/>
</dbReference>
<evidence type="ECO:0000256" key="5">
    <source>
        <dbReference type="ARBA" id="ARBA00022692"/>
    </source>
</evidence>